<dbReference type="Pfam" id="PF22725">
    <property type="entry name" value="GFO_IDH_MocA_C3"/>
    <property type="match status" value="1"/>
</dbReference>
<evidence type="ECO:0000313" key="5">
    <source>
        <dbReference type="EMBL" id="MST35374.1"/>
    </source>
</evidence>
<evidence type="ECO:0000259" key="4">
    <source>
        <dbReference type="Pfam" id="PF22725"/>
    </source>
</evidence>
<evidence type="ECO:0000313" key="6">
    <source>
        <dbReference type="Proteomes" id="UP000437736"/>
    </source>
</evidence>
<protein>
    <submittedName>
        <fullName evidence="5">Inositol 2-dehydrogenase</fullName>
    </submittedName>
</protein>
<dbReference type="Pfam" id="PF01408">
    <property type="entry name" value="GFO_IDH_MocA"/>
    <property type="match status" value="1"/>
</dbReference>
<dbReference type="InterPro" id="IPR055170">
    <property type="entry name" value="GFO_IDH_MocA-like_dom"/>
</dbReference>
<gene>
    <name evidence="5" type="ORF">GHK86_21910</name>
</gene>
<organism evidence="5 6">
    <name type="scientific">Acidiferrimicrobium australe</name>
    <dbReference type="NCBI Taxonomy" id="2664430"/>
    <lineage>
        <taxon>Bacteria</taxon>
        <taxon>Bacillati</taxon>
        <taxon>Actinomycetota</taxon>
        <taxon>Acidimicrobiia</taxon>
        <taxon>Acidimicrobiales</taxon>
        <taxon>Acidimicrobiaceae</taxon>
        <taxon>Acidiferrimicrobium</taxon>
    </lineage>
</organism>
<comment type="similarity">
    <text evidence="1">Belongs to the Gfo/Idh/MocA family.</text>
</comment>
<feature type="domain" description="Gfo/Idh/MocA-like oxidoreductase N-terminal" evidence="3">
    <location>
        <begin position="3"/>
        <end position="43"/>
    </location>
</feature>
<dbReference type="InterPro" id="IPR036291">
    <property type="entry name" value="NAD(P)-bd_dom_sf"/>
</dbReference>
<dbReference type="Gene3D" id="3.30.360.10">
    <property type="entry name" value="Dihydrodipicolinate Reductase, domain 2"/>
    <property type="match status" value="1"/>
</dbReference>
<dbReference type="InterPro" id="IPR000683">
    <property type="entry name" value="Gfo/Idh/MocA-like_OxRdtase_N"/>
</dbReference>
<evidence type="ECO:0000259" key="3">
    <source>
        <dbReference type="Pfam" id="PF01408"/>
    </source>
</evidence>
<dbReference type="EMBL" id="WJHE01001679">
    <property type="protein sequence ID" value="MST35374.1"/>
    <property type="molecule type" value="Genomic_DNA"/>
</dbReference>
<feature type="non-terminal residue" evidence="5">
    <location>
        <position position="1"/>
    </location>
</feature>
<dbReference type="Proteomes" id="UP000437736">
    <property type="component" value="Unassembled WGS sequence"/>
</dbReference>
<name>A0ABW9R0B3_9ACTN</name>
<comment type="caution">
    <text evidence="5">The sequence shown here is derived from an EMBL/GenBank/DDBJ whole genome shotgun (WGS) entry which is preliminary data.</text>
</comment>
<proteinExistence type="inferred from homology"/>
<accession>A0ABW9R0B3</accession>
<keyword evidence="6" id="KW-1185">Reference proteome</keyword>
<dbReference type="PANTHER" id="PTHR42840">
    <property type="entry name" value="NAD(P)-BINDING ROSSMANN-FOLD SUPERFAMILY PROTEIN-RELATED"/>
    <property type="match status" value="1"/>
</dbReference>
<sequence length="240" mass="24630">QVVAAAAGGRHVFCEKPLAPDLAGVDAAVAAVDRAGVVLHVGFNRRFDPSFSGLAATMASGRLGRLLQLRITSRDPEPPPPSYPRGPGGLFSDMAIHDFDVARFVSGEEVVAVSAAGASLVDPLAGAAGDIDVATIILHLASGAIGLIECCRQSTYGYDQRVEVHGSDATAWSTNPLPSTNVMADGAGAVTVPLHRFFPERYEQAYPAELAAFLAACRGGEPSGPAPATGTDARAALVLA</sequence>
<evidence type="ECO:0000256" key="1">
    <source>
        <dbReference type="ARBA" id="ARBA00010928"/>
    </source>
</evidence>
<dbReference type="SUPFAM" id="SSF55347">
    <property type="entry name" value="Glyceraldehyde-3-phosphate dehydrogenase-like, C-terminal domain"/>
    <property type="match status" value="1"/>
</dbReference>
<evidence type="ECO:0000256" key="2">
    <source>
        <dbReference type="ARBA" id="ARBA00023002"/>
    </source>
</evidence>
<keyword evidence="2" id="KW-0560">Oxidoreductase</keyword>
<dbReference type="SUPFAM" id="SSF51735">
    <property type="entry name" value="NAD(P)-binding Rossmann-fold domains"/>
    <property type="match status" value="1"/>
</dbReference>
<dbReference type="Gene3D" id="3.40.50.720">
    <property type="entry name" value="NAD(P)-binding Rossmann-like Domain"/>
    <property type="match status" value="1"/>
</dbReference>
<reference evidence="5 6" key="1">
    <citation type="submission" date="2019-11" db="EMBL/GenBank/DDBJ databases">
        <title>Acidiferrimicrobium australis gen. nov., sp. nov., an acidophilic and obligately heterotrophic, member of the Actinobacteria that catalyses dissimilatory oxido- reduction of iron isolated from metal-rich acidic water in Chile.</title>
        <authorList>
            <person name="Gonzalez D."/>
            <person name="Huber K."/>
            <person name="Hedrich S."/>
            <person name="Rojas-Villalobos C."/>
            <person name="Quatrini R."/>
            <person name="Dinamarca M.A."/>
            <person name="Schwarz A."/>
            <person name="Canales C."/>
            <person name="Nancucheo I."/>
        </authorList>
    </citation>
    <scope>NUCLEOTIDE SEQUENCE [LARGE SCALE GENOMIC DNA]</scope>
    <source>
        <strain evidence="5 6">USS-CCA1</strain>
    </source>
</reference>
<feature type="non-terminal residue" evidence="5">
    <location>
        <position position="240"/>
    </location>
</feature>
<feature type="domain" description="GFO/IDH/MocA-like oxidoreductase" evidence="4">
    <location>
        <begin position="55"/>
        <end position="170"/>
    </location>
</feature>
<dbReference type="PANTHER" id="PTHR42840:SF3">
    <property type="entry name" value="BINDING ROSSMANN FOLD OXIDOREDUCTASE, PUTATIVE (AFU_ORTHOLOGUE AFUA_2G10240)-RELATED"/>
    <property type="match status" value="1"/>
</dbReference>